<evidence type="ECO:0000259" key="1">
    <source>
        <dbReference type="Pfam" id="PF01370"/>
    </source>
</evidence>
<organism evidence="2 3">
    <name type="scientific">Metallosphaera cuprina (strain Ar-4)</name>
    <dbReference type="NCBI Taxonomy" id="1006006"/>
    <lineage>
        <taxon>Archaea</taxon>
        <taxon>Thermoproteota</taxon>
        <taxon>Thermoprotei</taxon>
        <taxon>Sulfolobales</taxon>
        <taxon>Sulfolobaceae</taxon>
        <taxon>Metallosphaera</taxon>
    </lineage>
</organism>
<dbReference type="InterPro" id="IPR051207">
    <property type="entry name" value="ComplexI_NDUFA9_subunit"/>
</dbReference>
<gene>
    <name evidence="2" type="ordered locus">Mcup_1652</name>
</gene>
<evidence type="ECO:0000313" key="2">
    <source>
        <dbReference type="EMBL" id="AEB95755.1"/>
    </source>
</evidence>
<dbReference type="GeneID" id="10493841"/>
<dbReference type="GO" id="GO:0044877">
    <property type="term" value="F:protein-containing complex binding"/>
    <property type="evidence" value="ECO:0007669"/>
    <property type="project" value="TreeGrafter"/>
</dbReference>
<protein>
    <submittedName>
        <fullName evidence="2">NAD-dependent epimerase/dehydratase</fullName>
    </submittedName>
</protein>
<dbReference type="AlphaFoldDB" id="F4FZZ3"/>
<proteinExistence type="predicted"/>
<dbReference type="Proteomes" id="UP000007812">
    <property type="component" value="Chromosome"/>
</dbReference>
<dbReference type="PATRIC" id="fig|1006006.8.peg.1655"/>
<accession>F4FZZ3</accession>
<dbReference type="PANTHER" id="PTHR12126">
    <property type="entry name" value="NADH-UBIQUINONE OXIDOREDUCTASE 39 KDA SUBUNIT-RELATED"/>
    <property type="match status" value="1"/>
</dbReference>
<dbReference type="RefSeq" id="WP_013738253.1">
    <property type="nucleotide sequence ID" value="NC_015435.1"/>
</dbReference>
<dbReference type="HOGENOM" id="CLU_870449_0_0_2"/>
<name>F4FZZ3_METCR</name>
<dbReference type="EMBL" id="CP002656">
    <property type="protein sequence ID" value="AEB95755.1"/>
    <property type="molecule type" value="Genomic_DNA"/>
</dbReference>
<reference evidence="2 3" key="1">
    <citation type="journal article" date="2011" name="J. Bacteriol.">
        <title>Complete genome sequence of Metallosphaera cuprina, a metal sulfide-oxidizing archaeon from a hot spring.</title>
        <authorList>
            <person name="Liu L.J."/>
            <person name="You X.Y."/>
            <person name="Zheng H."/>
            <person name="Wang S."/>
            <person name="Jiang C.Y."/>
            <person name="Liu S.J."/>
        </authorList>
    </citation>
    <scope>NUCLEOTIDE SEQUENCE [LARGE SCALE GENOMIC DNA]</scope>
    <source>
        <strain evidence="2 3">Ar-4</strain>
    </source>
</reference>
<evidence type="ECO:0000313" key="3">
    <source>
        <dbReference type="Proteomes" id="UP000007812"/>
    </source>
</evidence>
<dbReference type="Gene3D" id="3.40.50.720">
    <property type="entry name" value="NAD(P)-binding Rossmann-like Domain"/>
    <property type="match status" value="1"/>
</dbReference>
<feature type="domain" description="NAD-dependent epimerase/dehydratase" evidence="1">
    <location>
        <begin position="8"/>
        <end position="177"/>
    </location>
</feature>
<dbReference type="PANTHER" id="PTHR12126:SF11">
    <property type="entry name" value="NADH DEHYDROGENASE [UBIQUINONE] 1 ALPHA SUBCOMPLEX SUBUNIT 9, MITOCHONDRIAL"/>
    <property type="match status" value="1"/>
</dbReference>
<dbReference type="InterPro" id="IPR001509">
    <property type="entry name" value="Epimerase_deHydtase"/>
</dbReference>
<sequence>MRFLLLGLGFISTHVALTLSELGEDVTVTYRNLNPVKEEYIKILNNKVNLVKLDPLSSEIEKHVKGSDTVVNFIGEIKGSEDRLKLANVEVPKRLAELSFNFGKTFIHLSGATSTGATGKNVKEEPEHCKDSLATTQFERSKCNGEKEIMRLAIEKGGDVTILRPTLVYGRYAAHIQFVTMYRLSKLRIIPELNLDMATVNAWSIGKAIHKLGKVTGRRYLYATECGSVKVSKFFEIMAESLNGGVKIPIPTIFAKLALPAEIRSLLRYSGTTYDCSKFEGYAGELKFDESEIKENVKFLKQLDREGKLVPT</sequence>
<dbReference type="InterPro" id="IPR036291">
    <property type="entry name" value="NAD(P)-bd_dom_sf"/>
</dbReference>
<dbReference type="SUPFAM" id="SSF51735">
    <property type="entry name" value="NAD(P)-binding Rossmann-fold domains"/>
    <property type="match status" value="1"/>
</dbReference>
<keyword evidence="3" id="KW-1185">Reference proteome</keyword>
<dbReference type="eggNOG" id="arCOG03016">
    <property type="taxonomic scope" value="Archaea"/>
</dbReference>
<dbReference type="STRING" id="1006006.Mcup_1652"/>
<dbReference type="Pfam" id="PF01370">
    <property type="entry name" value="Epimerase"/>
    <property type="match status" value="1"/>
</dbReference>
<dbReference type="KEGG" id="mcn:Mcup_1652"/>
<dbReference type="OrthoDB" id="213145at2157"/>